<name>A0A1D2QLN3_9GAMM</name>
<dbReference type="GO" id="GO:0016887">
    <property type="term" value="F:ATP hydrolysis activity"/>
    <property type="evidence" value="ECO:0007669"/>
    <property type="project" value="InterPro"/>
</dbReference>
<dbReference type="Gene3D" id="3.40.50.300">
    <property type="entry name" value="P-loop containing nucleotide triphosphate hydrolases"/>
    <property type="match status" value="1"/>
</dbReference>
<dbReference type="Proteomes" id="UP000242502">
    <property type="component" value="Unassembled WGS sequence"/>
</dbReference>
<evidence type="ECO:0000256" key="1">
    <source>
        <dbReference type="SAM" id="Coils"/>
    </source>
</evidence>
<proteinExistence type="predicted"/>
<dbReference type="InterPro" id="IPR027417">
    <property type="entry name" value="P-loop_NTPase"/>
</dbReference>
<evidence type="ECO:0008006" key="4">
    <source>
        <dbReference type="Google" id="ProtNLM"/>
    </source>
</evidence>
<dbReference type="GO" id="GO:0006302">
    <property type="term" value="P:double-strand break repair"/>
    <property type="evidence" value="ECO:0007669"/>
    <property type="project" value="InterPro"/>
</dbReference>
<organism evidence="2 3">
    <name type="scientific">Candidatus Endobugula sertula</name>
    <name type="common">Bugula neritina bacterial symbiont</name>
    <dbReference type="NCBI Taxonomy" id="62101"/>
    <lineage>
        <taxon>Bacteria</taxon>
        <taxon>Pseudomonadati</taxon>
        <taxon>Pseudomonadota</taxon>
        <taxon>Gammaproteobacteria</taxon>
        <taxon>Cellvibrionales</taxon>
        <taxon>Cellvibrionaceae</taxon>
        <taxon>Candidatus Endobugula</taxon>
    </lineage>
</organism>
<accession>A0A1D2QLN3</accession>
<evidence type="ECO:0000313" key="3">
    <source>
        <dbReference type="Proteomes" id="UP000242502"/>
    </source>
</evidence>
<reference evidence="2 3" key="1">
    <citation type="journal article" date="2016" name="Appl. Environ. Microbiol.">
        <title>Lack of Overt Genome Reduction in the Bryostatin-Producing Bryozoan Symbiont "Candidatus Endobugula sertula".</title>
        <authorList>
            <person name="Miller I.J."/>
            <person name="Vanee N."/>
            <person name="Fong S.S."/>
            <person name="Lim-Fong G.E."/>
            <person name="Kwan J.C."/>
        </authorList>
    </citation>
    <scope>NUCLEOTIDE SEQUENCE [LARGE SCALE GENOMIC DNA]</scope>
    <source>
        <strain evidence="2">AB1-4</strain>
    </source>
</reference>
<dbReference type="AlphaFoldDB" id="A0A1D2QLN3"/>
<comment type="caution">
    <text evidence="2">The sequence shown here is derived from an EMBL/GenBank/DDBJ whole genome shotgun (WGS) entry which is preliminary data.</text>
</comment>
<sequence length="605" mass="68470">MIIKKLEVKGEGKSSAIVNFNSGLNVIAGASDTGKSYITQCFQFIFGTDIPPKPIEQAKGYSHLEVTFEKDDGTRFILNRELTEKSNITCIEVDNDGEKTILKPSHSGVSNLSNFFLEQINLEGKTLAKGLESMNHSSLTLRILERIMLVDESRIISENSPLGEGQYIGKTLETSLLKTLLTGSDDGEILNSKKDKVSKDSLKKKLENLSDFLDRFFPYPEDDSNSLDHLDSVLESIEASYDKAESELNDLISANALIVDERDRLVSKANIIGRKVSDDKALINRFNMLEKKYLSDRERLEANSEAASYIEQQKMANCPLCGSEFNDDENIDVELIVKSNNSEIIKIDALITDLQSTVLGLTKTLESNQEKLAKLMSDIELKDEMLGESIGKKVEENRNLLRDLDLSRSTFRKERDKELKRQEIYAEIGKLQKEYDEIPDKYVMADFSKEASELGIKISEILKRWGFPNGEDAIFDVDARDVVVAGKPRSHFGKGYRAICFSAIIIGLMEYLFPIGRHLGFVILDSPLTTYRKQDEGENPNDNEEVFLTNNMIYAFYRDLCDYYSDKQVIVLDNQEPDTDLHSLMNYIHFSHNESVGRYGFFPIA</sequence>
<protein>
    <recommendedName>
        <fullName evidence="4">Rad50/SbcC-type AAA domain-containing protein</fullName>
    </recommendedName>
</protein>
<dbReference type="STRING" id="62101.AB835_13930"/>
<evidence type="ECO:0000313" key="2">
    <source>
        <dbReference type="EMBL" id="ODS22479.1"/>
    </source>
</evidence>
<gene>
    <name evidence="2" type="ORF">AB835_13930</name>
</gene>
<keyword evidence="1" id="KW-0175">Coiled coil</keyword>
<feature type="coiled-coil region" evidence="1">
    <location>
        <begin position="227"/>
        <end position="254"/>
    </location>
</feature>
<dbReference type="SUPFAM" id="SSF52540">
    <property type="entry name" value="P-loop containing nucleoside triphosphate hydrolases"/>
    <property type="match status" value="1"/>
</dbReference>
<dbReference type="EMBL" id="MDLC01000075">
    <property type="protein sequence ID" value="ODS22479.1"/>
    <property type="molecule type" value="Genomic_DNA"/>
</dbReference>